<name>A0A7I8J0Q5_SPIIN</name>
<organism evidence="2">
    <name type="scientific">Spirodela intermedia</name>
    <name type="common">Intermediate duckweed</name>
    <dbReference type="NCBI Taxonomy" id="51605"/>
    <lineage>
        <taxon>Eukaryota</taxon>
        <taxon>Viridiplantae</taxon>
        <taxon>Streptophyta</taxon>
        <taxon>Embryophyta</taxon>
        <taxon>Tracheophyta</taxon>
        <taxon>Spermatophyta</taxon>
        <taxon>Magnoliopsida</taxon>
        <taxon>Liliopsida</taxon>
        <taxon>Araceae</taxon>
        <taxon>Lemnoideae</taxon>
        <taxon>Spirodela</taxon>
    </lineage>
</organism>
<gene>
    <name evidence="2" type="ORF">SI7747_08010203</name>
</gene>
<evidence type="ECO:0000313" key="2">
    <source>
        <dbReference type="EMBL" id="CAA2624364.1"/>
    </source>
</evidence>
<accession>A0A7I8J0Q5</accession>
<feature type="domain" description="Zinc-ribbon 15" evidence="1">
    <location>
        <begin position="23"/>
        <end position="102"/>
    </location>
</feature>
<dbReference type="PANTHER" id="PTHR36718">
    <property type="entry name" value="OS05G0435400 PROTEIN"/>
    <property type="match status" value="1"/>
</dbReference>
<dbReference type="EMBL" id="LR743595">
    <property type="protein sequence ID" value="CAA2624364.1"/>
    <property type="molecule type" value="Genomic_DNA"/>
</dbReference>
<dbReference type="Pfam" id="PF17032">
    <property type="entry name" value="Zn_ribbon_15"/>
    <property type="match status" value="1"/>
</dbReference>
<dbReference type="PANTHER" id="PTHR36718:SF1">
    <property type="entry name" value="DOUBLE ZINC RIBBON PROTEIN MJ0416"/>
    <property type="match status" value="1"/>
</dbReference>
<dbReference type="EMBL" id="CACRZD030000008">
    <property type="protein sequence ID" value="CAA6663814.1"/>
    <property type="molecule type" value="Genomic_DNA"/>
</dbReference>
<keyword evidence="3" id="KW-1185">Reference proteome</keyword>
<dbReference type="InterPro" id="IPR031493">
    <property type="entry name" value="Zinc_ribbon_15"/>
</dbReference>
<dbReference type="AlphaFoldDB" id="A0A7I8J0Q5"/>
<evidence type="ECO:0000259" key="1">
    <source>
        <dbReference type="Pfam" id="PF17032"/>
    </source>
</evidence>
<evidence type="ECO:0000313" key="3">
    <source>
        <dbReference type="Proteomes" id="UP001189122"/>
    </source>
</evidence>
<sequence>MFFFFVGGVEQQVARVLKEGAGRCFACGSQADLVEVEKVLKLFFVPVWRWPGKDPAMRCENCCSIFPSSFSLPPAGATGEESSAAAASSACRRCSSATPATARWSAASVSAPSAAPPCRNCISLPPRGARKGLGFGKKSCDLLSNVDTHTVALSIR</sequence>
<proteinExistence type="predicted"/>
<dbReference type="Proteomes" id="UP001189122">
    <property type="component" value="Unassembled WGS sequence"/>
</dbReference>
<reference evidence="2 3" key="1">
    <citation type="submission" date="2019-12" db="EMBL/GenBank/DDBJ databases">
        <authorList>
            <person name="Scholz U."/>
            <person name="Mascher M."/>
            <person name="Fiebig A."/>
        </authorList>
    </citation>
    <scope>NUCLEOTIDE SEQUENCE</scope>
</reference>
<protein>
    <recommendedName>
        <fullName evidence="1">Zinc-ribbon 15 domain-containing protein</fullName>
    </recommendedName>
</protein>
<dbReference type="InterPro" id="IPR053281">
    <property type="entry name" value="Double_zinc_ribbon"/>
</dbReference>